<keyword evidence="2" id="KW-0808">Transferase</keyword>
<dbReference type="EMBL" id="VMSJ01000003">
    <property type="protein sequence ID" value="TVT27746.1"/>
    <property type="molecule type" value="Genomic_DNA"/>
</dbReference>
<name>A0A558AU95_9STAP</name>
<dbReference type="InterPro" id="IPR000182">
    <property type="entry name" value="GNAT_dom"/>
</dbReference>
<dbReference type="AlphaFoldDB" id="A0A558AU95"/>
<dbReference type="PROSITE" id="PS51186">
    <property type="entry name" value="GNAT"/>
    <property type="match status" value="1"/>
</dbReference>
<sequence length="143" mass="15775">MSLAFNSKILIATLADFEQPIDASDTQFTVGRFDEAALVCTAAFIQSQGAKSKHKGSLVAMYCKSDYRGTGIAKEVVRHLIDRVKGMDGVKVINLSVVTENIRAAAFFESFDFKVYGTEPKAMFDGDRYYDEHLMTLDLKASG</sequence>
<feature type="domain" description="N-acetyltransferase" evidence="1">
    <location>
        <begin position="1"/>
        <end position="136"/>
    </location>
</feature>
<dbReference type="GO" id="GO:0016747">
    <property type="term" value="F:acyltransferase activity, transferring groups other than amino-acyl groups"/>
    <property type="evidence" value="ECO:0007669"/>
    <property type="project" value="InterPro"/>
</dbReference>
<protein>
    <submittedName>
        <fullName evidence="2">GNAT family N-acetyltransferase</fullName>
    </submittedName>
</protein>
<evidence type="ECO:0000313" key="3">
    <source>
        <dbReference type="Proteomes" id="UP000315103"/>
    </source>
</evidence>
<dbReference type="OrthoDB" id="9799092at2"/>
<accession>A0A558AU95</accession>
<dbReference type="Pfam" id="PF00583">
    <property type="entry name" value="Acetyltransf_1"/>
    <property type="match status" value="1"/>
</dbReference>
<dbReference type="Proteomes" id="UP000315103">
    <property type="component" value="Unassembled WGS sequence"/>
</dbReference>
<reference evidence="2 3" key="1">
    <citation type="submission" date="2019-07" db="EMBL/GenBank/DDBJ databases">
        <title>Salinicoccus cyprini sp. nov., isolated from gastro-intestinal tract of mirror carp, Cyprinus carpio var. specularis, collected from Gobind Sagar Reservoir, Himachal Pradesh, India.</title>
        <authorList>
            <person name="Talwar C."/>
            <person name="Singh A.K."/>
            <person name="Lal R."/>
            <person name="Negi R.K."/>
        </authorList>
    </citation>
    <scope>NUCLEOTIDE SEQUENCE [LARGE SCALE GENOMIC DNA]</scope>
    <source>
        <strain evidence="2 3">CT19</strain>
    </source>
</reference>
<organism evidence="2 3">
    <name type="scientific">Salinicoccus cyprini</name>
    <dbReference type="NCBI Taxonomy" id="2493691"/>
    <lineage>
        <taxon>Bacteria</taxon>
        <taxon>Bacillati</taxon>
        <taxon>Bacillota</taxon>
        <taxon>Bacilli</taxon>
        <taxon>Bacillales</taxon>
        <taxon>Staphylococcaceae</taxon>
        <taxon>Salinicoccus</taxon>
    </lineage>
</organism>
<dbReference type="Gene3D" id="3.40.630.30">
    <property type="match status" value="1"/>
</dbReference>
<dbReference type="InterPro" id="IPR016181">
    <property type="entry name" value="Acyl_CoA_acyltransferase"/>
</dbReference>
<evidence type="ECO:0000313" key="2">
    <source>
        <dbReference type="EMBL" id="TVT27746.1"/>
    </source>
</evidence>
<keyword evidence="3" id="KW-1185">Reference proteome</keyword>
<comment type="caution">
    <text evidence="2">The sequence shown here is derived from an EMBL/GenBank/DDBJ whole genome shotgun (WGS) entry which is preliminary data.</text>
</comment>
<evidence type="ECO:0000259" key="1">
    <source>
        <dbReference type="PROSITE" id="PS51186"/>
    </source>
</evidence>
<dbReference type="SUPFAM" id="SSF55729">
    <property type="entry name" value="Acyl-CoA N-acyltransferases (Nat)"/>
    <property type="match status" value="1"/>
</dbReference>
<gene>
    <name evidence="2" type="ORF">FO441_08545</name>
</gene>
<proteinExistence type="predicted"/>